<dbReference type="Gene3D" id="3.60.21.10">
    <property type="match status" value="1"/>
</dbReference>
<dbReference type="Pfam" id="PF00149">
    <property type="entry name" value="Metallophos"/>
    <property type="match status" value="1"/>
</dbReference>
<dbReference type="EMBL" id="JAMRYU010000005">
    <property type="protein sequence ID" value="MDC4239748.1"/>
    <property type="molecule type" value="Genomic_DNA"/>
</dbReference>
<feature type="domain" description="Calcineurin-like phosphoesterase" evidence="3">
    <location>
        <begin position="45"/>
        <end position="215"/>
    </location>
</feature>
<keyword evidence="1" id="KW-0479">Metal-binding</keyword>
<dbReference type="GO" id="GO:0016020">
    <property type="term" value="C:membrane"/>
    <property type="evidence" value="ECO:0007669"/>
    <property type="project" value="GOC"/>
</dbReference>
<dbReference type="Proteomes" id="UP001141183">
    <property type="component" value="Unassembled WGS sequence"/>
</dbReference>
<dbReference type="GO" id="GO:0008758">
    <property type="term" value="F:UDP-2,3-diacylglucosamine hydrolase activity"/>
    <property type="evidence" value="ECO:0007669"/>
    <property type="project" value="TreeGrafter"/>
</dbReference>
<evidence type="ECO:0000256" key="1">
    <source>
        <dbReference type="ARBA" id="ARBA00022723"/>
    </source>
</evidence>
<dbReference type="PANTHER" id="PTHR31302">
    <property type="entry name" value="TRANSMEMBRANE PROTEIN WITH METALLOPHOSPHOESTERASE DOMAIN-RELATED"/>
    <property type="match status" value="1"/>
</dbReference>
<dbReference type="AlphaFoldDB" id="A0A9X3XI94"/>
<dbReference type="InterPro" id="IPR029052">
    <property type="entry name" value="Metallo-depent_PP-like"/>
</dbReference>
<dbReference type="InterPro" id="IPR051158">
    <property type="entry name" value="Metallophosphoesterase_sf"/>
</dbReference>
<reference evidence="4" key="1">
    <citation type="submission" date="2022-05" db="EMBL/GenBank/DDBJ databases">
        <title>Draft genome sequence of Clostridium tertium strain CP3 isolated from Peru.</title>
        <authorList>
            <person name="Hurtado R."/>
            <person name="Lima L."/>
            <person name="Sousa T."/>
            <person name="Jaiswal A.K."/>
            <person name="Tiwari S."/>
            <person name="Maturrano L."/>
            <person name="Brenig B."/>
            <person name="Azevedo V."/>
        </authorList>
    </citation>
    <scope>NUCLEOTIDE SEQUENCE</scope>
    <source>
        <strain evidence="4">CP3</strain>
    </source>
</reference>
<evidence type="ECO:0000256" key="2">
    <source>
        <dbReference type="ARBA" id="ARBA00022801"/>
    </source>
</evidence>
<keyword evidence="5" id="KW-1185">Reference proteome</keyword>
<accession>A0A9X3XI94</accession>
<dbReference type="CDD" id="cd07385">
    <property type="entry name" value="MPP_YkuE_C"/>
    <property type="match status" value="1"/>
</dbReference>
<keyword evidence="2" id="KW-0378">Hydrolase</keyword>
<protein>
    <submittedName>
        <fullName evidence="4">Metallophosphoesterase</fullName>
    </submittedName>
</protein>
<organism evidence="4 5">
    <name type="scientific">Clostridium tertium</name>
    <dbReference type="NCBI Taxonomy" id="1559"/>
    <lineage>
        <taxon>Bacteria</taxon>
        <taxon>Bacillati</taxon>
        <taxon>Bacillota</taxon>
        <taxon>Clostridia</taxon>
        <taxon>Eubacteriales</taxon>
        <taxon>Clostridiaceae</taxon>
        <taxon>Clostridium</taxon>
    </lineage>
</organism>
<dbReference type="GO" id="GO:0046872">
    <property type="term" value="F:metal ion binding"/>
    <property type="evidence" value="ECO:0007669"/>
    <property type="project" value="UniProtKB-KW"/>
</dbReference>
<dbReference type="SUPFAM" id="SSF56300">
    <property type="entry name" value="Metallo-dependent phosphatases"/>
    <property type="match status" value="1"/>
</dbReference>
<dbReference type="InterPro" id="IPR004843">
    <property type="entry name" value="Calcineurin-like_PHP"/>
</dbReference>
<evidence type="ECO:0000313" key="5">
    <source>
        <dbReference type="Proteomes" id="UP001141183"/>
    </source>
</evidence>
<evidence type="ECO:0000313" key="4">
    <source>
        <dbReference type="EMBL" id="MDC4239748.1"/>
    </source>
</evidence>
<evidence type="ECO:0000259" key="3">
    <source>
        <dbReference type="Pfam" id="PF00149"/>
    </source>
</evidence>
<name>A0A9X3XI94_9CLOT</name>
<sequence>MKMLILVGLLIIALYVFGVWQNNSIEISSFNCSSYDVPSNFNNFTIVHISDLHNKMFGKEQSNILEKIEKLSPDIIVVTGDLIDRHRYNLDKAMEFINGAIEIAPIYYVSGNHEAWSGKYPEIKNRLIEAGVNIIDDTKLELKRENSTIYLLGVSDPSFITSNYIEGTDISNIEEYLNNWSSIEGFKILLSHRPELFDIYTKNNMNLVFSGHAHGGQIRIPFIGGIIAPNQGFFPKYTSGSYSSDKITMFVSRGLGNSLFPVRVFNRPEIISVTLKGHN</sequence>
<gene>
    <name evidence="4" type="ORF">NE398_06175</name>
</gene>
<dbReference type="PANTHER" id="PTHR31302:SF31">
    <property type="entry name" value="PHOSPHODIESTERASE YAEI"/>
    <property type="match status" value="1"/>
</dbReference>
<proteinExistence type="predicted"/>
<dbReference type="GO" id="GO:0009245">
    <property type="term" value="P:lipid A biosynthetic process"/>
    <property type="evidence" value="ECO:0007669"/>
    <property type="project" value="TreeGrafter"/>
</dbReference>
<comment type="caution">
    <text evidence="4">The sequence shown here is derived from an EMBL/GenBank/DDBJ whole genome shotgun (WGS) entry which is preliminary data.</text>
</comment>